<dbReference type="RefSeq" id="WP_189512019.1">
    <property type="nucleotide sequence ID" value="NZ_BMXG01000003.1"/>
</dbReference>
<dbReference type="Pfam" id="PF20305">
    <property type="entry name" value="pYEATS"/>
    <property type="match status" value="1"/>
</dbReference>
<dbReference type="InterPro" id="IPR038704">
    <property type="entry name" value="YEAST_sf"/>
</dbReference>
<sequence length="118" mass="13943">MKFQAKHSIIRSVDGRIKYKVFNLGGREHYNIGIWIDGSNRDLDQVVRVDYILHASFSNRVRTSRNRLNNFSVTFWTWGMFDIPIKIHLQNGKVEEVNYYLEYKLPPDDGSTYLELSE</sequence>
<dbReference type="PROSITE" id="PS51037">
    <property type="entry name" value="YEATS"/>
    <property type="match status" value="1"/>
</dbReference>
<dbReference type="InterPro" id="IPR046888">
    <property type="entry name" value="pYEATS"/>
</dbReference>
<dbReference type="EMBL" id="BMXG01000003">
    <property type="protein sequence ID" value="GHB94328.1"/>
    <property type="molecule type" value="Genomic_DNA"/>
</dbReference>
<proteinExistence type="predicted"/>
<accession>A0A8J3DAA8</accession>
<keyword evidence="3" id="KW-1185">Reference proteome</keyword>
<comment type="caution">
    <text evidence="2">The sequence shown here is derived from an EMBL/GenBank/DDBJ whole genome shotgun (WGS) entry which is preliminary data.</text>
</comment>
<protein>
    <recommendedName>
        <fullName evidence="1">YEATS domain-containing protein</fullName>
    </recommendedName>
</protein>
<gene>
    <name evidence="2" type="ORF">GCM10007047_07520</name>
</gene>
<dbReference type="Gene3D" id="2.60.40.1970">
    <property type="entry name" value="YEATS domain"/>
    <property type="match status" value="1"/>
</dbReference>
<dbReference type="Proteomes" id="UP000642829">
    <property type="component" value="Unassembled WGS sequence"/>
</dbReference>
<dbReference type="InterPro" id="IPR055129">
    <property type="entry name" value="YEATS_dom"/>
</dbReference>
<evidence type="ECO:0000259" key="1">
    <source>
        <dbReference type="PROSITE" id="PS51037"/>
    </source>
</evidence>
<evidence type="ECO:0000313" key="3">
    <source>
        <dbReference type="Proteomes" id="UP000642829"/>
    </source>
</evidence>
<dbReference type="AlphaFoldDB" id="A0A8J3DAA8"/>
<reference evidence="2" key="1">
    <citation type="journal article" date="2014" name="Int. J. Syst. Evol. Microbiol.">
        <title>Complete genome sequence of Corynebacterium casei LMG S-19264T (=DSM 44701T), isolated from a smear-ripened cheese.</title>
        <authorList>
            <consortium name="US DOE Joint Genome Institute (JGI-PGF)"/>
            <person name="Walter F."/>
            <person name="Albersmeier A."/>
            <person name="Kalinowski J."/>
            <person name="Ruckert C."/>
        </authorList>
    </citation>
    <scope>NUCLEOTIDE SEQUENCE</scope>
    <source>
        <strain evidence="2">KCTC 12870</strain>
    </source>
</reference>
<feature type="domain" description="YEATS" evidence="1">
    <location>
        <begin position="1"/>
        <end position="118"/>
    </location>
</feature>
<organism evidence="2 3">
    <name type="scientific">Cerasicoccus arenae</name>
    <dbReference type="NCBI Taxonomy" id="424488"/>
    <lineage>
        <taxon>Bacteria</taxon>
        <taxon>Pseudomonadati</taxon>
        <taxon>Verrucomicrobiota</taxon>
        <taxon>Opitutia</taxon>
        <taxon>Puniceicoccales</taxon>
        <taxon>Cerasicoccaceae</taxon>
        <taxon>Cerasicoccus</taxon>
    </lineage>
</organism>
<reference evidence="2" key="2">
    <citation type="submission" date="2020-09" db="EMBL/GenBank/DDBJ databases">
        <authorList>
            <person name="Sun Q."/>
            <person name="Kim S."/>
        </authorList>
    </citation>
    <scope>NUCLEOTIDE SEQUENCE</scope>
    <source>
        <strain evidence="2">KCTC 12870</strain>
    </source>
</reference>
<evidence type="ECO:0000313" key="2">
    <source>
        <dbReference type="EMBL" id="GHB94328.1"/>
    </source>
</evidence>
<name>A0A8J3DAA8_9BACT</name>